<accession>A0AAV9Z5U9</accession>
<dbReference type="Proteomes" id="UP001362999">
    <property type="component" value="Unassembled WGS sequence"/>
</dbReference>
<comment type="caution">
    <text evidence="1">The sequence shown here is derived from an EMBL/GenBank/DDBJ whole genome shotgun (WGS) entry which is preliminary data.</text>
</comment>
<keyword evidence="2" id="KW-1185">Reference proteome</keyword>
<evidence type="ECO:0000313" key="2">
    <source>
        <dbReference type="Proteomes" id="UP001362999"/>
    </source>
</evidence>
<gene>
    <name evidence="1" type="ORF">R3P38DRAFT_3241821</name>
</gene>
<protein>
    <submittedName>
        <fullName evidence="1">Uncharacterized protein</fullName>
    </submittedName>
</protein>
<dbReference type="AlphaFoldDB" id="A0AAV9Z5U9"/>
<dbReference type="EMBL" id="JAWWNJ010000205">
    <property type="protein sequence ID" value="KAK6971731.1"/>
    <property type="molecule type" value="Genomic_DNA"/>
</dbReference>
<sequence>MDRHSSLSLMSIPTVICPVGRCRGLDLDIVSIEFSLRWVKSSLCLAARSRSSSTMRFVGPPSLAHGYLFLEPAARRLSPPLTLSSTPLHEALGNMVSLPQRPYTAYETGHLTAAITPSPLGTFTFTSALPTRKYFFRLCSNCFLTPLSLPPLPQRHLTIFSALTILPNMRRQTYAPANGEFSRQIPLAELLMSFHSLTSHLL</sequence>
<evidence type="ECO:0000313" key="1">
    <source>
        <dbReference type="EMBL" id="KAK6971731.1"/>
    </source>
</evidence>
<proteinExistence type="predicted"/>
<name>A0AAV9Z5U9_9AGAR</name>
<reference evidence="1 2" key="1">
    <citation type="journal article" date="2024" name="J Genomics">
        <title>Draft genome sequencing and assembly of Favolaschia claudopus CIRM-BRFM 2984 isolated from oak limbs.</title>
        <authorList>
            <person name="Navarro D."/>
            <person name="Drula E."/>
            <person name="Chaduli D."/>
            <person name="Cazenave R."/>
            <person name="Ahrendt S."/>
            <person name="Wang J."/>
            <person name="Lipzen A."/>
            <person name="Daum C."/>
            <person name="Barry K."/>
            <person name="Grigoriev I.V."/>
            <person name="Favel A."/>
            <person name="Rosso M.N."/>
            <person name="Martin F."/>
        </authorList>
    </citation>
    <scope>NUCLEOTIDE SEQUENCE [LARGE SCALE GENOMIC DNA]</scope>
    <source>
        <strain evidence="1 2">CIRM-BRFM 2984</strain>
    </source>
</reference>
<organism evidence="1 2">
    <name type="scientific">Favolaschia claudopus</name>
    <dbReference type="NCBI Taxonomy" id="2862362"/>
    <lineage>
        <taxon>Eukaryota</taxon>
        <taxon>Fungi</taxon>
        <taxon>Dikarya</taxon>
        <taxon>Basidiomycota</taxon>
        <taxon>Agaricomycotina</taxon>
        <taxon>Agaricomycetes</taxon>
        <taxon>Agaricomycetidae</taxon>
        <taxon>Agaricales</taxon>
        <taxon>Marasmiineae</taxon>
        <taxon>Mycenaceae</taxon>
        <taxon>Favolaschia</taxon>
    </lineage>
</organism>